<dbReference type="PROSITE" id="PS50932">
    <property type="entry name" value="HTH_LACI_2"/>
    <property type="match status" value="1"/>
</dbReference>
<accession>A0A7Z0EAT2</accession>
<evidence type="ECO:0000256" key="2">
    <source>
        <dbReference type="ARBA" id="ARBA00023125"/>
    </source>
</evidence>
<dbReference type="Pfam" id="PF00356">
    <property type="entry name" value="LacI"/>
    <property type="match status" value="1"/>
</dbReference>
<dbReference type="InterPro" id="IPR028082">
    <property type="entry name" value="Peripla_BP_I"/>
</dbReference>
<keyword evidence="1" id="KW-0805">Transcription regulation</keyword>
<dbReference type="GO" id="GO:0003700">
    <property type="term" value="F:DNA-binding transcription factor activity"/>
    <property type="evidence" value="ECO:0007669"/>
    <property type="project" value="TreeGrafter"/>
</dbReference>
<dbReference type="InterPro" id="IPR046335">
    <property type="entry name" value="LacI/GalR-like_sensor"/>
</dbReference>
<evidence type="ECO:0000259" key="4">
    <source>
        <dbReference type="PROSITE" id="PS50932"/>
    </source>
</evidence>
<dbReference type="AlphaFoldDB" id="A0A7Z0EAT2"/>
<evidence type="ECO:0000313" key="6">
    <source>
        <dbReference type="Proteomes" id="UP000537260"/>
    </source>
</evidence>
<protein>
    <submittedName>
        <fullName evidence="5">DNA-binding LacI/PurR family transcriptional regulator</fullName>
    </submittedName>
</protein>
<dbReference type="InterPro" id="IPR010982">
    <property type="entry name" value="Lambda_DNA-bd_dom_sf"/>
</dbReference>
<dbReference type="Gene3D" id="1.10.260.40">
    <property type="entry name" value="lambda repressor-like DNA-binding domains"/>
    <property type="match status" value="1"/>
</dbReference>
<dbReference type="InterPro" id="IPR000843">
    <property type="entry name" value="HTH_LacI"/>
</dbReference>
<dbReference type="Pfam" id="PF13377">
    <property type="entry name" value="Peripla_BP_3"/>
    <property type="match status" value="1"/>
</dbReference>
<dbReference type="SMART" id="SM00354">
    <property type="entry name" value="HTH_LACI"/>
    <property type="match status" value="1"/>
</dbReference>
<dbReference type="EMBL" id="JACCFM010000001">
    <property type="protein sequence ID" value="NYJ18237.1"/>
    <property type="molecule type" value="Genomic_DNA"/>
</dbReference>
<dbReference type="SUPFAM" id="SSF47413">
    <property type="entry name" value="lambda repressor-like DNA-binding domains"/>
    <property type="match status" value="1"/>
</dbReference>
<proteinExistence type="predicted"/>
<gene>
    <name evidence="5" type="ORF">HNR05_000028</name>
</gene>
<dbReference type="Proteomes" id="UP000537260">
    <property type="component" value="Unassembled WGS sequence"/>
</dbReference>
<dbReference type="PANTHER" id="PTHR30146">
    <property type="entry name" value="LACI-RELATED TRANSCRIPTIONAL REPRESSOR"/>
    <property type="match status" value="1"/>
</dbReference>
<organism evidence="5 6">
    <name type="scientific">Glaciibacter psychrotolerans</name>
    <dbReference type="NCBI Taxonomy" id="670054"/>
    <lineage>
        <taxon>Bacteria</taxon>
        <taxon>Bacillati</taxon>
        <taxon>Actinomycetota</taxon>
        <taxon>Actinomycetes</taxon>
        <taxon>Micrococcales</taxon>
        <taxon>Microbacteriaceae</taxon>
        <taxon>Glaciibacter</taxon>
    </lineage>
</organism>
<evidence type="ECO:0000256" key="1">
    <source>
        <dbReference type="ARBA" id="ARBA00023015"/>
    </source>
</evidence>
<dbReference type="RefSeq" id="WP_179577171.1">
    <property type="nucleotide sequence ID" value="NZ_JACCFM010000001.1"/>
</dbReference>
<sequence>MSMTAGKRVGIKQVAEAAGVSASTVSQVYNHKGEASSATREHVLSIGAQLGYRPNVLGQALRSGRSRVIGVVVSYRDSAVWDQTYLPYYRNIIAGAAIEAVEHGYAISAAPSNEHGLTDTFLPLDGVIVVDPIPGDLVVEQCLATGMAIITDGGYETSNSAARLVTVRSDMDKGIPKVLDHLQAESAASVFRPALFVGPRLDSYTVDTIRAYKKWCEVAGFEAAVTTPEPSQSPLDAARTLLARGIRAVTAVHCLNETYCAAIFEAAAELGISIPDELQVSVAGNAAAMGAERRAVYLNLDPVETGARCARALISLLEGNDVTDIVEEVTLVPASQVVG</sequence>
<reference evidence="5 6" key="1">
    <citation type="submission" date="2020-07" db="EMBL/GenBank/DDBJ databases">
        <title>Sequencing the genomes of 1000 actinobacteria strains.</title>
        <authorList>
            <person name="Klenk H.-P."/>
        </authorList>
    </citation>
    <scope>NUCLEOTIDE SEQUENCE [LARGE SCALE GENOMIC DNA]</scope>
    <source>
        <strain evidence="5 6">LI1</strain>
    </source>
</reference>
<dbReference type="GO" id="GO:0000976">
    <property type="term" value="F:transcription cis-regulatory region binding"/>
    <property type="evidence" value="ECO:0007669"/>
    <property type="project" value="TreeGrafter"/>
</dbReference>
<dbReference type="SUPFAM" id="SSF53822">
    <property type="entry name" value="Periplasmic binding protein-like I"/>
    <property type="match status" value="1"/>
</dbReference>
<name>A0A7Z0EAT2_9MICO</name>
<evidence type="ECO:0000313" key="5">
    <source>
        <dbReference type="EMBL" id="NYJ18237.1"/>
    </source>
</evidence>
<keyword evidence="6" id="KW-1185">Reference proteome</keyword>
<dbReference type="PANTHER" id="PTHR30146:SF153">
    <property type="entry name" value="LACTOSE OPERON REPRESSOR"/>
    <property type="match status" value="1"/>
</dbReference>
<comment type="caution">
    <text evidence="5">The sequence shown here is derived from an EMBL/GenBank/DDBJ whole genome shotgun (WGS) entry which is preliminary data.</text>
</comment>
<keyword evidence="3" id="KW-0804">Transcription</keyword>
<dbReference type="Gene3D" id="3.40.50.2300">
    <property type="match status" value="2"/>
</dbReference>
<keyword evidence="2 5" id="KW-0238">DNA-binding</keyword>
<evidence type="ECO:0000256" key="3">
    <source>
        <dbReference type="ARBA" id="ARBA00023163"/>
    </source>
</evidence>
<dbReference type="CDD" id="cd01392">
    <property type="entry name" value="HTH_LacI"/>
    <property type="match status" value="1"/>
</dbReference>
<feature type="domain" description="HTH lacI-type" evidence="4">
    <location>
        <begin position="9"/>
        <end position="63"/>
    </location>
</feature>